<protein>
    <submittedName>
        <fullName evidence="2">Helix-turn-helix domain-containing protein</fullName>
    </submittedName>
</protein>
<dbReference type="EMBL" id="CP100595">
    <property type="protein sequence ID" value="UTJ05405.1"/>
    <property type="molecule type" value="Genomic_DNA"/>
</dbReference>
<reference evidence="2" key="1">
    <citation type="submission" date="2022-07" db="EMBL/GenBank/DDBJ databases">
        <title>Arcobacter roscoffensis sp. nov., a marine bacterium isolated from coastal seawater collected from Roscoff, France.</title>
        <authorList>
            <person name="Pascual J."/>
            <person name="Lepeaux C."/>
            <person name="Methner A."/>
            <person name="Overmann J."/>
        </authorList>
    </citation>
    <scope>NUCLEOTIDE SEQUENCE</scope>
    <source>
        <strain evidence="2">ARW1-2F2</strain>
    </source>
</reference>
<keyword evidence="3" id="KW-1185">Reference proteome</keyword>
<name>A0ABY5E3Q2_9BACT</name>
<evidence type="ECO:0000313" key="3">
    <source>
        <dbReference type="Proteomes" id="UP001060012"/>
    </source>
</evidence>
<dbReference type="Proteomes" id="UP001060012">
    <property type="component" value="Chromosome"/>
</dbReference>
<proteinExistence type="predicted"/>
<evidence type="ECO:0000313" key="2">
    <source>
        <dbReference type="EMBL" id="UTJ05405.1"/>
    </source>
</evidence>
<feature type="domain" description="Winged helix-turn-helix" evidence="1">
    <location>
        <begin position="15"/>
        <end position="62"/>
    </location>
</feature>
<dbReference type="RefSeq" id="WP_254575586.1">
    <property type="nucleotide sequence ID" value="NZ_CP100595.1"/>
</dbReference>
<gene>
    <name evidence="2" type="ORF">NJU99_09000</name>
</gene>
<dbReference type="Pfam" id="PF14090">
    <property type="entry name" value="HTH_39"/>
    <property type="match status" value="1"/>
</dbReference>
<dbReference type="InterPro" id="IPR055245">
    <property type="entry name" value="HTH_proteobacteria"/>
</dbReference>
<sequence>MSKNPKKQRQIKNTSQSAKILEYMKNGNKITAKDAYELFGCMTLAQRVADLKEAGHEIKSKQLHVSKQTTISQYYMDI</sequence>
<evidence type="ECO:0000259" key="1">
    <source>
        <dbReference type="Pfam" id="PF14090"/>
    </source>
</evidence>
<organism evidence="2 3">
    <name type="scientific">Arcobacter roscoffensis</name>
    <dbReference type="NCBI Taxonomy" id="2961520"/>
    <lineage>
        <taxon>Bacteria</taxon>
        <taxon>Pseudomonadati</taxon>
        <taxon>Campylobacterota</taxon>
        <taxon>Epsilonproteobacteria</taxon>
        <taxon>Campylobacterales</taxon>
        <taxon>Arcobacteraceae</taxon>
        <taxon>Arcobacter</taxon>
    </lineage>
</organism>
<accession>A0ABY5E3Q2</accession>